<evidence type="ECO:0000313" key="4">
    <source>
        <dbReference type="EMBL" id="RFU23996.1"/>
    </source>
</evidence>
<gene>
    <name evidence="4" type="ORF">B7463_g12341</name>
</gene>
<dbReference type="PANTHER" id="PTHR11820">
    <property type="entry name" value="ACYLPYRUVASE"/>
    <property type="match status" value="1"/>
</dbReference>
<dbReference type="InterPro" id="IPR011234">
    <property type="entry name" value="Fumarylacetoacetase-like_C"/>
</dbReference>
<feature type="domain" description="Fumarylacetoacetase-like C-terminal" evidence="3">
    <location>
        <begin position="71"/>
        <end position="280"/>
    </location>
</feature>
<evidence type="ECO:0000313" key="5">
    <source>
        <dbReference type="Proteomes" id="UP000258309"/>
    </source>
</evidence>
<reference evidence="4 5" key="1">
    <citation type="submission" date="2018-05" db="EMBL/GenBank/DDBJ databases">
        <title>Draft genome sequence of Scytalidium lignicola DSM 105466, a ubiquitous saprotrophic fungus.</title>
        <authorList>
            <person name="Buettner E."/>
            <person name="Gebauer A.M."/>
            <person name="Hofrichter M."/>
            <person name="Liers C."/>
            <person name="Kellner H."/>
        </authorList>
    </citation>
    <scope>NUCLEOTIDE SEQUENCE [LARGE SCALE GENOMIC DNA]</scope>
    <source>
        <strain evidence="4 5">DSM 105466</strain>
    </source>
</reference>
<keyword evidence="2" id="KW-0479">Metal-binding</keyword>
<name>A0A3E2GSE4_SCYLI</name>
<dbReference type="EMBL" id="NCSJ02000535">
    <property type="protein sequence ID" value="RFU23996.1"/>
    <property type="molecule type" value="Genomic_DNA"/>
</dbReference>
<feature type="non-terminal residue" evidence="4">
    <location>
        <position position="289"/>
    </location>
</feature>
<evidence type="ECO:0000256" key="1">
    <source>
        <dbReference type="ARBA" id="ARBA00010211"/>
    </source>
</evidence>
<dbReference type="FunFam" id="3.90.850.10:FF:000002">
    <property type="entry name" value="2-hydroxyhepta-2,4-diene-1,7-dioate isomerase"/>
    <property type="match status" value="1"/>
</dbReference>
<evidence type="ECO:0000259" key="3">
    <source>
        <dbReference type="Pfam" id="PF01557"/>
    </source>
</evidence>
<comment type="caution">
    <text evidence="4">The sequence shown here is derived from an EMBL/GenBank/DDBJ whole genome shotgun (WGS) entry which is preliminary data.</text>
</comment>
<dbReference type="GO" id="GO:0046872">
    <property type="term" value="F:metal ion binding"/>
    <property type="evidence" value="ECO:0007669"/>
    <property type="project" value="UniProtKB-KW"/>
</dbReference>
<dbReference type="OMA" id="RIPPQSQ"/>
<dbReference type="InterPro" id="IPR036663">
    <property type="entry name" value="Fumarylacetoacetase_C_sf"/>
</dbReference>
<dbReference type="GO" id="GO:0006107">
    <property type="term" value="P:oxaloacetate metabolic process"/>
    <property type="evidence" value="ECO:0007669"/>
    <property type="project" value="UniProtKB-ARBA"/>
</dbReference>
<dbReference type="OrthoDB" id="411064at2759"/>
<organism evidence="4 5">
    <name type="scientific">Scytalidium lignicola</name>
    <name type="common">Hyphomycete</name>
    <dbReference type="NCBI Taxonomy" id="5539"/>
    <lineage>
        <taxon>Eukaryota</taxon>
        <taxon>Fungi</taxon>
        <taxon>Dikarya</taxon>
        <taxon>Ascomycota</taxon>
        <taxon>Pezizomycotina</taxon>
        <taxon>Leotiomycetes</taxon>
        <taxon>Leotiomycetes incertae sedis</taxon>
        <taxon>Scytalidium</taxon>
    </lineage>
</organism>
<dbReference type="Pfam" id="PF01557">
    <property type="entry name" value="FAA_hydrolase"/>
    <property type="match status" value="1"/>
</dbReference>
<dbReference type="STRING" id="5539.A0A3E2GSE4"/>
<comment type="similarity">
    <text evidence="1">Belongs to the FAH family.</text>
</comment>
<keyword evidence="5" id="KW-1185">Reference proteome</keyword>
<sequence length="289" mass="31932">MTVWKYLIRFKDASGRVLFGEAGGPSKAEALLGKTVLVYQGTSPWDPNMKATGESAVVKELLSPMEDSSIIHCVGVNYKAHVQESGMNPPQYPLVFNKFPDSLAGPLEDITIDTETKELDYEGELCAVIGKACKNLDKKPQENPLDYVIGYTVGNDVSSRDWQNQHTTGMQHGYSKGFDKFAPIGPCIVSTDVIPDPTKLYLKTWVNRDLRQKTATDDLLFDISTTIRHLTRGRTMRPGCIIMTGTPSGVGWFMKPTGLLKHGDVVEVEIDGIGTIKNRMVFDSETVKN</sequence>
<feature type="non-terminal residue" evidence="4">
    <location>
        <position position="1"/>
    </location>
</feature>
<dbReference type="GO" id="GO:0050163">
    <property type="term" value="F:oxaloacetate tautomerase activity"/>
    <property type="evidence" value="ECO:0007669"/>
    <property type="project" value="UniProtKB-ARBA"/>
</dbReference>
<dbReference type="Proteomes" id="UP000258309">
    <property type="component" value="Unassembled WGS sequence"/>
</dbReference>
<protein>
    <recommendedName>
        <fullName evidence="3">Fumarylacetoacetase-like C-terminal domain-containing protein</fullName>
    </recommendedName>
</protein>
<dbReference type="AlphaFoldDB" id="A0A3E2GSE4"/>
<dbReference type="PANTHER" id="PTHR11820:SF100">
    <property type="entry name" value="FUMARYLACETOACETATE HYDROLASE FAMILY PROTEIN (AFU_ORTHOLOGUE AFUA_4G01490)"/>
    <property type="match status" value="1"/>
</dbReference>
<dbReference type="SUPFAM" id="SSF56529">
    <property type="entry name" value="FAH"/>
    <property type="match status" value="1"/>
</dbReference>
<accession>A0A3E2GSE4</accession>
<evidence type="ECO:0000256" key="2">
    <source>
        <dbReference type="ARBA" id="ARBA00022723"/>
    </source>
</evidence>
<dbReference type="Gene3D" id="3.90.850.10">
    <property type="entry name" value="Fumarylacetoacetase-like, C-terminal domain"/>
    <property type="match status" value="1"/>
</dbReference>
<proteinExistence type="inferred from homology"/>